<evidence type="ECO:0000313" key="3">
    <source>
        <dbReference type="EMBL" id="VDD75241.1"/>
    </source>
</evidence>
<gene>
    <name evidence="3" type="ORF">MCOS_LOCUS1244</name>
</gene>
<feature type="compositionally biased region" description="Pro residues" evidence="1">
    <location>
        <begin position="142"/>
        <end position="157"/>
    </location>
</feature>
<dbReference type="WBParaSite" id="MCU_005608-RA">
    <property type="protein sequence ID" value="MCU_005608-RA"/>
    <property type="gene ID" value="MCU_005608"/>
</dbReference>
<name>A0A0R3U3S3_MESCO</name>
<reference evidence="5" key="2">
    <citation type="submission" date="2019-11" db="UniProtKB">
        <authorList>
            <consortium name="WormBaseParasite"/>
        </authorList>
    </citation>
    <scope>IDENTIFICATION</scope>
</reference>
<protein>
    <submittedName>
        <fullName evidence="5">CRIB domain-containing protein</fullName>
    </submittedName>
</protein>
<feature type="compositionally biased region" description="Polar residues" evidence="1">
    <location>
        <begin position="55"/>
        <end position="64"/>
    </location>
</feature>
<dbReference type="InterPro" id="IPR036936">
    <property type="entry name" value="CRIB_dom_sf"/>
</dbReference>
<feature type="region of interest" description="Disordered" evidence="1">
    <location>
        <begin position="132"/>
        <end position="157"/>
    </location>
</feature>
<dbReference type="AlphaFoldDB" id="A0A0R3U3S3"/>
<organism evidence="3 4">
    <name type="scientific">Mesocestoides corti</name>
    <name type="common">Flatworm</name>
    <dbReference type="NCBI Taxonomy" id="53468"/>
    <lineage>
        <taxon>Eukaryota</taxon>
        <taxon>Metazoa</taxon>
        <taxon>Spiralia</taxon>
        <taxon>Lophotrochozoa</taxon>
        <taxon>Platyhelminthes</taxon>
        <taxon>Cestoda</taxon>
        <taxon>Eucestoda</taxon>
        <taxon>Cyclophyllidea</taxon>
        <taxon>Mesocestoididae</taxon>
        <taxon>Mesocestoides</taxon>
    </lineage>
</organism>
<dbReference type="OrthoDB" id="5559822at2759"/>
<proteinExistence type="predicted"/>
<evidence type="ECO:0000313" key="4">
    <source>
        <dbReference type="Proteomes" id="UP000267029"/>
    </source>
</evidence>
<feature type="domain" description="CRIB" evidence="2">
    <location>
        <begin position="35"/>
        <end position="48"/>
    </location>
</feature>
<dbReference type="STRING" id="53468.A0A0R3U3S3"/>
<evidence type="ECO:0000313" key="5">
    <source>
        <dbReference type="WBParaSite" id="MCU_005608-RA"/>
    </source>
</evidence>
<accession>A0A0R3U3S3</accession>
<dbReference type="Proteomes" id="UP000267029">
    <property type="component" value="Unassembled WGS sequence"/>
</dbReference>
<sequence length="157" mass="16290">MLRSKLCTGTQSGTLFSCCVSNEDPSEKRIDRSAIGPPMDFRHLAHMGVSGGNEIATSSPSNRPDLNDLSAPRAPLPAHLKLIELSEALAVHNASAAVALQAKNQAANATALTPALHAKSCCPETVCSVRKSTPSRLLTSGPLPPPPPPPPPSAMIS</sequence>
<feature type="region of interest" description="Disordered" evidence="1">
    <location>
        <begin position="50"/>
        <end position="70"/>
    </location>
</feature>
<dbReference type="InterPro" id="IPR000095">
    <property type="entry name" value="CRIB_dom"/>
</dbReference>
<evidence type="ECO:0000259" key="2">
    <source>
        <dbReference type="PROSITE" id="PS50108"/>
    </source>
</evidence>
<dbReference type="Gene3D" id="3.90.810.10">
    <property type="entry name" value="CRIB domain"/>
    <property type="match status" value="1"/>
</dbReference>
<evidence type="ECO:0000256" key="1">
    <source>
        <dbReference type="SAM" id="MobiDB-lite"/>
    </source>
</evidence>
<dbReference type="PROSITE" id="PS51257">
    <property type="entry name" value="PROKAR_LIPOPROTEIN"/>
    <property type="match status" value="1"/>
</dbReference>
<reference evidence="3 4" key="1">
    <citation type="submission" date="2018-10" db="EMBL/GenBank/DDBJ databases">
        <authorList>
            <consortium name="Pathogen Informatics"/>
        </authorList>
    </citation>
    <scope>NUCLEOTIDE SEQUENCE [LARGE SCALE GENOMIC DNA]</scope>
</reference>
<dbReference type="EMBL" id="UXSR01000143">
    <property type="protein sequence ID" value="VDD75241.1"/>
    <property type="molecule type" value="Genomic_DNA"/>
</dbReference>
<keyword evidence="4" id="KW-1185">Reference proteome</keyword>
<dbReference type="PROSITE" id="PS50108">
    <property type="entry name" value="CRIB"/>
    <property type="match status" value="1"/>
</dbReference>